<dbReference type="OrthoDB" id="4456803at2759"/>
<accession>A0A319EJ91</accession>
<organism evidence="1 2">
    <name type="scientific">Aspergillus sclerotiicarbonarius (strain CBS 121057 / IBT 28362)</name>
    <dbReference type="NCBI Taxonomy" id="1448318"/>
    <lineage>
        <taxon>Eukaryota</taxon>
        <taxon>Fungi</taxon>
        <taxon>Dikarya</taxon>
        <taxon>Ascomycota</taxon>
        <taxon>Pezizomycotina</taxon>
        <taxon>Eurotiomycetes</taxon>
        <taxon>Eurotiomycetidae</taxon>
        <taxon>Eurotiales</taxon>
        <taxon>Aspergillaceae</taxon>
        <taxon>Aspergillus</taxon>
        <taxon>Aspergillus subgen. Circumdati</taxon>
    </lineage>
</organism>
<dbReference type="AlphaFoldDB" id="A0A319EJ91"/>
<reference evidence="1 2" key="1">
    <citation type="submission" date="2018-02" db="EMBL/GenBank/DDBJ databases">
        <title>The genomes of Aspergillus section Nigri reveals drivers in fungal speciation.</title>
        <authorList>
            <consortium name="DOE Joint Genome Institute"/>
            <person name="Vesth T.C."/>
            <person name="Nybo J."/>
            <person name="Theobald S."/>
            <person name="Brandl J."/>
            <person name="Frisvad J.C."/>
            <person name="Nielsen K.F."/>
            <person name="Lyhne E.K."/>
            <person name="Kogle M.E."/>
            <person name="Kuo A."/>
            <person name="Riley R."/>
            <person name="Clum A."/>
            <person name="Nolan M."/>
            <person name="Lipzen A."/>
            <person name="Salamov A."/>
            <person name="Henrissat B."/>
            <person name="Wiebenga A."/>
            <person name="De vries R.P."/>
            <person name="Grigoriev I.V."/>
            <person name="Mortensen U.H."/>
            <person name="Andersen M.R."/>
            <person name="Baker S.E."/>
        </authorList>
    </citation>
    <scope>NUCLEOTIDE SEQUENCE [LARGE SCALE GENOMIC DNA]</scope>
    <source>
        <strain evidence="1 2">CBS 121057</strain>
    </source>
</reference>
<protein>
    <submittedName>
        <fullName evidence="1">Uncharacterized protein</fullName>
    </submittedName>
</protein>
<gene>
    <name evidence="1" type="ORF">BO78DRAFT_473676</name>
</gene>
<dbReference type="Proteomes" id="UP000248423">
    <property type="component" value="Unassembled WGS sequence"/>
</dbReference>
<sequence length="282" mass="32201">MDPPLLAWQRIIKIIISYNKNNNNNNSVANVTAGHTKKQSGYLEFDKAFSQSAEQTINQFMTEFAHASEDPNIFCLVRTPEQEQFDEWGTEPPVQDFATGFKDATDPDLRHYTQNRIDELKQADKAGGLSPAWVAKLDERSPQDSTVVLQYRKIRSNWAQALEDAEEEFQIPGQADVDDQHIWWKWRVSFADSFQLFNSVDDGQPDMIRLYTRPGFLDLDGVLHVDVPRKIIKGEIPDPITESMVMVITQVHEYIIAICYGTPLRSWDAELAAGKDPTHTKM</sequence>
<evidence type="ECO:0000313" key="2">
    <source>
        <dbReference type="Proteomes" id="UP000248423"/>
    </source>
</evidence>
<evidence type="ECO:0000313" key="1">
    <source>
        <dbReference type="EMBL" id="PYI00909.1"/>
    </source>
</evidence>
<proteinExistence type="predicted"/>
<keyword evidence="2" id="KW-1185">Reference proteome</keyword>
<dbReference type="VEuPathDB" id="FungiDB:BO78DRAFT_473676"/>
<name>A0A319EJ91_ASPSB</name>
<dbReference type="EMBL" id="KZ826431">
    <property type="protein sequence ID" value="PYI00909.1"/>
    <property type="molecule type" value="Genomic_DNA"/>
</dbReference>